<dbReference type="AlphaFoldDB" id="A0A0P7BKD1"/>
<organism evidence="7 8">
    <name type="scientific">Neonectria ditissima</name>
    <dbReference type="NCBI Taxonomy" id="78410"/>
    <lineage>
        <taxon>Eukaryota</taxon>
        <taxon>Fungi</taxon>
        <taxon>Dikarya</taxon>
        <taxon>Ascomycota</taxon>
        <taxon>Pezizomycotina</taxon>
        <taxon>Sordariomycetes</taxon>
        <taxon>Hypocreomycetidae</taxon>
        <taxon>Hypocreales</taxon>
        <taxon>Nectriaceae</taxon>
        <taxon>Neonectria</taxon>
    </lineage>
</organism>
<protein>
    <recommendedName>
        <fullName evidence="9">Transmembrane protein 53</fullName>
    </recommendedName>
</protein>
<dbReference type="EMBL" id="LKCW01000005">
    <property type="protein sequence ID" value="KPM45711.1"/>
    <property type="molecule type" value="Genomic_DNA"/>
</dbReference>
<dbReference type="Pfam" id="PF05705">
    <property type="entry name" value="DUF829"/>
    <property type="match status" value="1"/>
</dbReference>
<keyword evidence="4" id="KW-0472">Membrane</keyword>
<keyword evidence="2" id="KW-0812">Transmembrane</keyword>
<comment type="subcellular location">
    <subcellularLocation>
        <location evidence="6">Endomembrane system</location>
        <topology evidence="6">Single-pass membrane protein</topology>
    </subcellularLocation>
    <subcellularLocation>
        <location evidence="1">Nucleus membrane</location>
    </subcellularLocation>
</comment>
<dbReference type="Proteomes" id="UP000050424">
    <property type="component" value="Unassembled WGS sequence"/>
</dbReference>
<comment type="caution">
    <text evidence="7">The sequence shown here is derived from an EMBL/GenBank/DDBJ whole genome shotgun (WGS) entry which is preliminary data.</text>
</comment>
<evidence type="ECO:0000256" key="3">
    <source>
        <dbReference type="ARBA" id="ARBA00022989"/>
    </source>
</evidence>
<keyword evidence="8" id="KW-1185">Reference proteome</keyword>
<accession>A0A0P7BKD1</accession>
<dbReference type="InterPro" id="IPR008547">
    <property type="entry name" value="DUF829_TMEM53"/>
</dbReference>
<dbReference type="PANTHER" id="PTHR12265:SF30">
    <property type="entry name" value="TRANSMEMBRANE PROTEIN 53"/>
    <property type="match status" value="1"/>
</dbReference>
<evidence type="ECO:0000256" key="6">
    <source>
        <dbReference type="ARBA" id="ARBA00037847"/>
    </source>
</evidence>
<evidence type="ECO:0000313" key="7">
    <source>
        <dbReference type="EMBL" id="KPM45711.1"/>
    </source>
</evidence>
<dbReference type="PANTHER" id="PTHR12265">
    <property type="entry name" value="TRANSMEMBRANE PROTEIN 53"/>
    <property type="match status" value="1"/>
</dbReference>
<name>A0A0P7BKD1_9HYPO</name>
<evidence type="ECO:0008006" key="9">
    <source>
        <dbReference type="Google" id="ProtNLM"/>
    </source>
</evidence>
<proteinExistence type="predicted"/>
<sequence>MPSRSTASRPLAFMDKLGPAVTYFDPGTTEAPDSSQGPRLIMLLAWMNARDAHIAKYVAKHRELFPGARILVERSTGPTWLSSALRRPKLKPAMPVLRDLAAAAGAGDREPQFLVHIFSNGGVASARTLWELWASELGGEQHIPRFTVVMDSCPGRWSYKRDYHVAATSLPGWAWPVAHVLVVILWVLCISGGRHGPNEYNAAKLNSPIFLSQEVRRTYVYGTEDKTVGWDHVEEHGKEAKEKGAVVRMEKFEGGQHVSLLRLDAERYWGIIERAWKANE</sequence>
<gene>
    <name evidence="7" type="ORF">AK830_g826</name>
</gene>
<evidence type="ECO:0000256" key="2">
    <source>
        <dbReference type="ARBA" id="ARBA00022692"/>
    </source>
</evidence>
<evidence type="ECO:0000313" key="8">
    <source>
        <dbReference type="Proteomes" id="UP000050424"/>
    </source>
</evidence>
<reference evidence="7 8" key="1">
    <citation type="submission" date="2015-09" db="EMBL/GenBank/DDBJ databases">
        <title>Draft genome of a European isolate of the apple canker pathogen Neonectria ditissima.</title>
        <authorList>
            <person name="Gomez-Cortecero A."/>
            <person name="Harrison R.J."/>
            <person name="Armitage A.D."/>
        </authorList>
    </citation>
    <scope>NUCLEOTIDE SEQUENCE [LARGE SCALE GENOMIC DNA]</scope>
    <source>
        <strain evidence="7 8">R09/05</strain>
    </source>
</reference>
<dbReference type="GO" id="GO:0031965">
    <property type="term" value="C:nuclear membrane"/>
    <property type="evidence" value="ECO:0007669"/>
    <property type="project" value="UniProtKB-SubCell"/>
</dbReference>
<keyword evidence="5" id="KW-0539">Nucleus</keyword>
<evidence type="ECO:0000256" key="4">
    <source>
        <dbReference type="ARBA" id="ARBA00023136"/>
    </source>
</evidence>
<evidence type="ECO:0000256" key="5">
    <source>
        <dbReference type="ARBA" id="ARBA00023242"/>
    </source>
</evidence>
<dbReference type="OrthoDB" id="77878at2759"/>
<evidence type="ECO:0000256" key="1">
    <source>
        <dbReference type="ARBA" id="ARBA00004126"/>
    </source>
</evidence>
<keyword evidence="3" id="KW-1133">Transmembrane helix</keyword>